<comment type="similarity">
    <text evidence="1">Belongs to the IS150/IS1296 orfA family.</text>
</comment>
<keyword evidence="4" id="KW-1185">Reference proteome</keyword>
<reference evidence="3 4" key="1">
    <citation type="submission" date="2010-04" db="EMBL/GenBank/DDBJ databases">
        <authorList>
            <person name="Muzny D."/>
            <person name="Qin X."/>
            <person name="Deng J."/>
            <person name="Jiang H."/>
            <person name="Liu Y."/>
            <person name="Qu J."/>
            <person name="Song X.-Z."/>
            <person name="Zhang L."/>
            <person name="Thornton R."/>
            <person name="Coyle M."/>
            <person name="Francisco L."/>
            <person name="Jackson L."/>
            <person name="Javaid M."/>
            <person name="Korchina V."/>
            <person name="Kovar C."/>
            <person name="Mata R."/>
            <person name="Mathew T."/>
            <person name="Ngo R."/>
            <person name="Nguyen L."/>
            <person name="Nguyen N."/>
            <person name="Okwuonu G."/>
            <person name="Ongeri F."/>
            <person name="Pham C."/>
            <person name="Simmons D."/>
            <person name="Wilczek-Boney K."/>
            <person name="Hale W."/>
            <person name="Jakkamsetti A."/>
            <person name="Pham P."/>
            <person name="Ruth R."/>
            <person name="San Lucas F."/>
            <person name="Warren J."/>
            <person name="Zhang J."/>
            <person name="Zhao Z."/>
            <person name="Zhou C."/>
            <person name="Zhu D."/>
            <person name="Lee S."/>
            <person name="Bess C."/>
            <person name="Blankenburg K."/>
            <person name="Forbes L."/>
            <person name="Fu Q."/>
            <person name="Gubbala S."/>
            <person name="Hirani K."/>
            <person name="Jayaseelan J.C."/>
            <person name="Lara F."/>
            <person name="Munidasa M."/>
            <person name="Palculict T."/>
            <person name="Patil S."/>
            <person name="Pu L.-L."/>
            <person name="Saada N."/>
            <person name="Tang L."/>
            <person name="Weissenberger G."/>
            <person name="Zhu Y."/>
            <person name="Hemphill L."/>
            <person name="Shang Y."/>
            <person name="Youmans B."/>
            <person name="Ayvaz T."/>
            <person name="Ross M."/>
            <person name="Santibanez J."/>
            <person name="Aqrawi P."/>
            <person name="Gross S."/>
            <person name="Joshi V."/>
            <person name="Fowler G."/>
            <person name="Nazareth L."/>
            <person name="Reid J."/>
            <person name="Worley K."/>
            <person name="Petrosino J."/>
            <person name="Highlander S."/>
            <person name="Gibbs R."/>
        </authorList>
    </citation>
    <scope>NUCLEOTIDE SEQUENCE [LARGE SCALE GENOMIC DNA]</scope>
    <source>
        <strain evidence="3 4">DSM 11664</strain>
    </source>
</reference>
<dbReference type="OrthoDB" id="2325011at2"/>
<name>D4YVT3_9LACO</name>
<dbReference type="Gene3D" id="1.10.10.10">
    <property type="entry name" value="Winged helix-like DNA-binding domain superfamily/Winged helix DNA-binding domain"/>
    <property type="match status" value="1"/>
</dbReference>
<dbReference type="PANTHER" id="PTHR33795:SF1">
    <property type="entry name" value="INSERTION ELEMENT IS150 PROTEIN INSJ"/>
    <property type="match status" value="1"/>
</dbReference>
<comment type="caution">
    <text evidence="3">The sequence shown here is derived from an EMBL/GenBank/DDBJ whole genome shotgun (WGS) entry which is preliminary data.</text>
</comment>
<dbReference type="InterPro" id="IPR036388">
    <property type="entry name" value="WH-like_DNA-bd_sf"/>
</dbReference>
<dbReference type="Proteomes" id="UP000004069">
    <property type="component" value="Unassembled WGS sequence"/>
</dbReference>
<dbReference type="RefSeq" id="WP_006352791.1">
    <property type="nucleotide sequence ID" value="NZ_ADNY01000066.1"/>
</dbReference>
<evidence type="ECO:0000256" key="1">
    <source>
        <dbReference type="ARBA" id="ARBA00038232"/>
    </source>
</evidence>
<dbReference type="InterPro" id="IPR055247">
    <property type="entry name" value="InsJ-like_HTH"/>
</dbReference>
<feature type="domain" description="Insertion element IS150 protein InsJ-like helix-turn-helix" evidence="2">
    <location>
        <begin position="9"/>
        <end position="60"/>
    </location>
</feature>
<dbReference type="SUPFAM" id="SSF48295">
    <property type="entry name" value="TrpR-like"/>
    <property type="match status" value="1"/>
</dbReference>
<evidence type="ECO:0000313" key="4">
    <source>
        <dbReference type="Proteomes" id="UP000004069"/>
    </source>
</evidence>
<dbReference type="EMBL" id="ADNY01000066">
    <property type="protein sequence ID" value="EFG54879.1"/>
    <property type="molecule type" value="Genomic_DNA"/>
</dbReference>
<dbReference type="InterPro" id="IPR010921">
    <property type="entry name" value="Trp_repressor/repl_initiator"/>
</dbReference>
<dbReference type="eggNOG" id="COG2963">
    <property type="taxonomic scope" value="Bacteria"/>
</dbReference>
<organism evidence="3 4">
    <name type="scientific">Lactobacillus amylolyticus DSM 11664</name>
    <dbReference type="NCBI Taxonomy" id="585524"/>
    <lineage>
        <taxon>Bacteria</taxon>
        <taxon>Bacillati</taxon>
        <taxon>Bacillota</taxon>
        <taxon>Bacilli</taxon>
        <taxon>Lactobacillales</taxon>
        <taxon>Lactobacillaceae</taxon>
        <taxon>Lactobacillus</taxon>
    </lineage>
</organism>
<dbReference type="InterPro" id="IPR052057">
    <property type="entry name" value="IS150/IS1296_orfA-like"/>
</dbReference>
<gene>
    <name evidence="3" type="ORF">HMPREF0493_1644</name>
</gene>
<evidence type="ECO:0000313" key="3">
    <source>
        <dbReference type="EMBL" id="EFG54879.1"/>
    </source>
</evidence>
<protein>
    <recommendedName>
        <fullName evidence="2">Insertion element IS150 protein InsJ-like helix-turn-helix domain-containing protein</fullName>
    </recommendedName>
</protein>
<dbReference type="PANTHER" id="PTHR33795">
    <property type="entry name" value="INSERTION ELEMENT IS150 PROTEIN INSJ"/>
    <property type="match status" value="1"/>
</dbReference>
<dbReference type="PATRIC" id="fig|585524.9.peg.843"/>
<dbReference type="GO" id="GO:0043565">
    <property type="term" value="F:sequence-specific DNA binding"/>
    <property type="evidence" value="ECO:0007669"/>
    <property type="project" value="InterPro"/>
</dbReference>
<dbReference type="AlphaFoldDB" id="D4YVT3"/>
<accession>D4YVT3</accession>
<evidence type="ECO:0000259" key="2">
    <source>
        <dbReference type="Pfam" id="PF13518"/>
    </source>
</evidence>
<proteinExistence type="inferred from homology"/>
<dbReference type="Pfam" id="PF13518">
    <property type="entry name" value="HTH_28"/>
    <property type="match status" value="1"/>
</dbReference>
<sequence length="91" mass="10773">MVKYSVETKLKAVSLYQNGIGTREIRARLGIKSDSLIYPWIEQYKKHGKKGLKTKRTKNKYSGQFKLEVLNWRKQHNESYQKTAAHFKTRL</sequence>